<evidence type="ECO:0000256" key="1">
    <source>
        <dbReference type="ARBA" id="ARBA00004651"/>
    </source>
</evidence>
<keyword evidence="5 11" id="KW-0067">ATP-binding</keyword>
<evidence type="ECO:0000256" key="7">
    <source>
        <dbReference type="ARBA" id="ARBA00023136"/>
    </source>
</evidence>
<dbReference type="InterPro" id="IPR017871">
    <property type="entry name" value="ABC_transporter-like_CS"/>
</dbReference>
<dbReference type="GO" id="GO:0016887">
    <property type="term" value="F:ATP hydrolysis activity"/>
    <property type="evidence" value="ECO:0007669"/>
    <property type="project" value="InterPro"/>
</dbReference>
<feature type="transmembrane region" description="Helical" evidence="8">
    <location>
        <begin position="60"/>
        <end position="82"/>
    </location>
</feature>
<accession>V5WE30</accession>
<feature type="transmembrane region" description="Helical" evidence="8">
    <location>
        <begin position="20"/>
        <end position="40"/>
    </location>
</feature>
<dbReference type="PANTHER" id="PTHR24221:SF397">
    <property type="entry name" value="ABC TRANSPORTER, ATP-BINDING TRANSMEMBRANE PROTEIN"/>
    <property type="match status" value="1"/>
</dbReference>
<feature type="transmembrane region" description="Helical" evidence="8">
    <location>
        <begin position="163"/>
        <end position="185"/>
    </location>
</feature>
<keyword evidence="12" id="KW-1185">Reference proteome</keyword>
<dbReference type="RefSeq" id="WP_024266964.1">
    <property type="nucleotide sequence ID" value="NC_023035.1"/>
</dbReference>
<evidence type="ECO:0000259" key="9">
    <source>
        <dbReference type="PROSITE" id="PS50893"/>
    </source>
</evidence>
<proteinExistence type="predicted"/>
<dbReference type="PROSITE" id="PS50929">
    <property type="entry name" value="ABC_TM1F"/>
    <property type="match status" value="1"/>
</dbReference>
<dbReference type="Pfam" id="PF00664">
    <property type="entry name" value="ABC_membrane"/>
    <property type="match status" value="1"/>
</dbReference>
<dbReference type="AlphaFoldDB" id="V5WE30"/>
<dbReference type="Gene3D" id="1.20.1560.10">
    <property type="entry name" value="ABC transporter type 1, transmembrane domain"/>
    <property type="match status" value="1"/>
</dbReference>
<keyword evidence="4" id="KW-0547">Nucleotide-binding</keyword>
<dbReference type="GO" id="GO:0005524">
    <property type="term" value="F:ATP binding"/>
    <property type="evidence" value="ECO:0007669"/>
    <property type="project" value="UniProtKB-KW"/>
</dbReference>
<evidence type="ECO:0000256" key="8">
    <source>
        <dbReference type="SAM" id="Phobius"/>
    </source>
</evidence>
<feature type="transmembrane region" description="Helical" evidence="8">
    <location>
        <begin position="237"/>
        <end position="255"/>
    </location>
</feature>
<sequence>MNDALRTMTNNNPGILRKPILFSLLRAFMQGQPYFVILMVMLELLNPLLTPGLSVNYFRLWLYVGWLAAALLLLFLFSRVAYAAESSMAYSVGAEGRLSLGDHLRTLSMGFFKGRDPGDITALMLQDYTNVEMLLSHILLDAISALMLPAVFLIALIPYDWRMALITLVPIPLAIVTAILARVVVYRKGAEQIASKNAASSRMLEYLDGMKNIKSHNLQGKKFTRLKASFERLRKDSIVLEGIAGPAVIIGVWFLNAGIALIMISGISFLLQGTLSVPVFLFFLIIGTRMYDPLSRVMISFAEMSYFSVSLGRITEILKTKALAEPETSEELLQHDIEFENVSFRYHDTDVLQDVSFRLEENSMTALVGPSGSGKTTITRLIARFWDVNQGAIKIGGKPIASYASDELLSKISMVFQDVYLFNDSILANIKVGKADATMDEVIAAAKKARCHEFIEAFDDGYDTMVGEGGATLSGGEKQRISIARAILKNAPIVLLDEATASLDPENEHYIQDAIGELIRGRTLIVIAHRLSTVTKADQILVLENSTLIQNGTHEELLSEVNGLYARMWHEQEKAHSWKLGTNNGSRTAAVGSIRQ</sequence>
<dbReference type="SMART" id="SM00382">
    <property type="entry name" value="AAA"/>
    <property type="match status" value="1"/>
</dbReference>
<evidence type="ECO:0000313" key="12">
    <source>
        <dbReference type="Proteomes" id="UP000018680"/>
    </source>
</evidence>
<dbReference type="eggNOG" id="COG1132">
    <property type="taxonomic scope" value="Bacteria"/>
</dbReference>
<dbReference type="PANTHER" id="PTHR24221">
    <property type="entry name" value="ATP-BINDING CASSETTE SUB-FAMILY B"/>
    <property type="match status" value="1"/>
</dbReference>
<dbReference type="PROSITE" id="PS00211">
    <property type="entry name" value="ABC_TRANSPORTER_1"/>
    <property type="match status" value="1"/>
</dbReference>
<dbReference type="KEGG" id="slr:L21SP2_0603"/>
<dbReference type="PATRIC" id="fig|1307761.3.peg.603"/>
<dbReference type="STRING" id="1307761.L21SP2_0603"/>
<evidence type="ECO:0000256" key="5">
    <source>
        <dbReference type="ARBA" id="ARBA00022840"/>
    </source>
</evidence>
<dbReference type="InterPro" id="IPR003593">
    <property type="entry name" value="AAA+_ATPase"/>
</dbReference>
<evidence type="ECO:0000259" key="10">
    <source>
        <dbReference type="PROSITE" id="PS50929"/>
    </source>
</evidence>
<keyword evidence="3 8" id="KW-0812">Transmembrane</keyword>
<keyword evidence="2" id="KW-0813">Transport</keyword>
<dbReference type="PROSITE" id="PS50893">
    <property type="entry name" value="ABC_TRANSPORTER_2"/>
    <property type="match status" value="1"/>
</dbReference>
<dbReference type="HOGENOM" id="CLU_000604_84_9_12"/>
<dbReference type="InterPro" id="IPR039421">
    <property type="entry name" value="Type_1_exporter"/>
</dbReference>
<keyword evidence="7 8" id="KW-0472">Membrane</keyword>
<feature type="domain" description="ABC transporter" evidence="9">
    <location>
        <begin position="337"/>
        <end position="570"/>
    </location>
</feature>
<feature type="domain" description="ABC transmembrane type-1" evidence="10">
    <location>
        <begin position="20"/>
        <end position="304"/>
    </location>
</feature>
<evidence type="ECO:0000256" key="2">
    <source>
        <dbReference type="ARBA" id="ARBA00022448"/>
    </source>
</evidence>
<evidence type="ECO:0000256" key="6">
    <source>
        <dbReference type="ARBA" id="ARBA00022989"/>
    </source>
</evidence>
<dbReference type="FunFam" id="3.40.50.300:FF:000287">
    <property type="entry name" value="Multidrug ABC transporter ATP-binding protein"/>
    <property type="match status" value="1"/>
</dbReference>
<comment type="subcellular location">
    <subcellularLocation>
        <location evidence="1">Cell membrane</location>
        <topology evidence="1">Multi-pass membrane protein</topology>
    </subcellularLocation>
</comment>
<evidence type="ECO:0000256" key="3">
    <source>
        <dbReference type="ARBA" id="ARBA00022692"/>
    </source>
</evidence>
<dbReference type="EMBL" id="CP006939">
    <property type="protein sequence ID" value="AHC14032.1"/>
    <property type="molecule type" value="Genomic_DNA"/>
</dbReference>
<protein>
    <submittedName>
        <fullName evidence="11">Transport ATP-binding protein CydC</fullName>
    </submittedName>
</protein>
<dbReference type="SUPFAM" id="SSF90123">
    <property type="entry name" value="ABC transporter transmembrane region"/>
    <property type="match status" value="1"/>
</dbReference>
<keyword evidence="6 8" id="KW-1133">Transmembrane helix</keyword>
<evidence type="ECO:0000256" key="4">
    <source>
        <dbReference type="ARBA" id="ARBA00022741"/>
    </source>
</evidence>
<dbReference type="InterPro" id="IPR036640">
    <property type="entry name" value="ABC1_TM_sf"/>
</dbReference>
<dbReference type="Gene3D" id="3.40.50.300">
    <property type="entry name" value="P-loop containing nucleotide triphosphate hydrolases"/>
    <property type="match status" value="1"/>
</dbReference>
<dbReference type="GO" id="GO:0034040">
    <property type="term" value="F:ATPase-coupled lipid transmembrane transporter activity"/>
    <property type="evidence" value="ECO:0007669"/>
    <property type="project" value="TreeGrafter"/>
</dbReference>
<dbReference type="InterPro" id="IPR003439">
    <property type="entry name" value="ABC_transporter-like_ATP-bd"/>
</dbReference>
<dbReference type="OrthoDB" id="9762778at2"/>
<dbReference type="SUPFAM" id="SSF52540">
    <property type="entry name" value="P-loop containing nucleoside triphosphate hydrolases"/>
    <property type="match status" value="1"/>
</dbReference>
<reference evidence="11 12" key="1">
    <citation type="journal article" date="2015" name="Stand. Genomic Sci.">
        <title>Complete genome sequence and description of Salinispira pacifica gen. nov., sp. nov., a novel spirochaete isolated form a hypersaline microbial mat.</title>
        <authorList>
            <person name="Ben Hania W."/>
            <person name="Joseph M."/>
            <person name="Schumann P."/>
            <person name="Bunk B."/>
            <person name="Fiebig A."/>
            <person name="Sproer C."/>
            <person name="Klenk H.P."/>
            <person name="Fardeau M.L."/>
            <person name="Spring S."/>
        </authorList>
    </citation>
    <scope>NUCLEOTIDE SEQUENCE [LARGE SCALE GENOMIC DNA]</scope>
    <source>
        <strain evidence="11 12">L21-RPul-D2</strain>
    </source>
</reference>
<dbReference type="GO" id="GO:0140359">
    <property type="term" value="F:ABC-type transporter activity"/>
    <property type="evidence" value="ECO:0007669"/>
    <property type="project" value="InterPro"/>
</dbReference>
<feature type="transmembrane region" description="Helical" evidence="8">
    <location>
        <begin position="261"/>
        <end position="286"/>
    </location>
</feature>
<dbReference type="Pfam" id="PF00005">
    <property type="entry name" value="ABC_tran"/>
    <property type="match status" value="1"/>
</dbReference>
<name>V5WE30_9SPIO</name>
<dbReference type="GO" id="GO:0005886">
    <property type="term" value="C:plasma membrane"/>
    <property type="evidence" value="ECO:0007669"/>
    <property type="project" value="UniProtKB-SubCell"/>
</dbReference>
<dbReference type="CDD" id="cd07346">
    <property type="entry name" value="ABC_6TM_exporters"/>
    <property type="match status" value="1"/>
</dbReference>
<dbReference type="InterPro" id="IPR011527">
    <property type="entry name" value="ABC1_TM_dom"/>
</dbReference>
<evidence type="ECO:0000313" key="11">
    <source>
        <dbReference type="EMBL" id="AHC14032.1"/>
    </source>
</evidence>
<organism evidence="11 12">
    <name type="scientific">Salinispira pacifica</name>
    <dbReference type="NCBI Taxonomy" id="1307761"/>
    <lineage>
        <taxon>Bacteria</taxon>
        <taxon>Pseudomonadati</taxon>
        <taxon>Spirochaetota</taxon>
        <taxon>Spirochaetia</taxon>
        <taxon>Spirochaetales</taxon>
        <taxon>Spirochaetaceae</taxon>
        <taxon>Salinispira</taxon>
    </lineage>
</organism>
<dbReference type="InterPro" id="IPR027417">
    <property type="entry name" value="P-loop_NTPase"/>
</dbReference>
<gene>
    <name evidence="11" type="ORF">L21SP2_0603</name>
</gene>
<dbReference type="Proteomes" id="UP000018680">
    <property type="component" value="Chromosome"/>
</dbReference>
<feature type="transmembrane region" description="Helical" evidence="8">
    <location>
        <begin position="134"/>
        <end position="157"/>
    </location>
</feature>